<dbReference type="OrthoDB" id="5853397at2759"/>
<keyword evidence="2" id="KW-0547">Nucleotide-binding</keyword>
<keyword evidence="5" id="KW-1185">Reference proteome</keyword>
<evidence type="ECO:0000259" key="3">
    <source>
        <dbReference type="Pfam" id="PF08652"/>
    </source>
</evidence>
<comment type="caution">
    <text evidence="4">The sequence shown here is derived from an EMBL/GenBank/DDBJ whole genome shotgun (WGS) entry which is preliminary data.</text>
</comment>
<dbReference type="GO" id="GO:0003723">
    <property type="term" value="F:RNA binding"/>
    <property type="evidence" value="ECO:0007669"/>
    <property type="project" value="UniProtKB-KW"/>
</dbReference>
<evidence type="ECO:0000256" key="1">
    <source>
        <dbReference type="ARBA" id="ARBA00006562"/>
    </source>
</evidence>
<evidence type="ECO:0000313" key="4">
    <source>
        <dbReference type="EMBL" id="KAF8795961.1"/>
    </source>
</evidence>
<dbReference type="GO" id="GO:0005829">
    <property type="term" value="C:cytosol"/>
    <property type="evidence" value="ECO:0007669"/>
    <property type="project" value="TreeGrafter"/>
</dbReference>
<reference evidence="4" key="1">
    <citation type="journal article" date="2020" name="bioRxiv">
        <title>Chromosome-level reference genome of the European wasp spider Argiope bruennichi: a resource for studies on range expansion and evolutionary adaptation.</title>
        <authorList>
            <person name="Sheffer M.M."/>
            <person name="Hoppe A."/>
            <person name="Krehenwinkel H."/>
            <person name="Uhl G."/>
            <person name="Kuss A.W."/>
            <person name="Jensen L."/>
            <person name="Jensen C."/>
            <person name="Gillespie R.G."/>
            <person name="Hoff K.J."/>
            <person name="Prost S."/>
        </authorList>
    </citation>
    <scope>NUCLEOTIDE SEQUENCE</scope>
</reference>
<dbReference type="InterPro" id="IPR039039">
    <property type="entry name" value="RAI1-like_fam"/>
</dbReference>
<dbReference type="Proteomes" id="UP000807504">
    <property type="component" value="Unassembled WGS sequence"/>
</dbReference>
<comment type="similarity">
    <text evidence="1 2">Belongs to the DXO/Dom3Z family.</text>
</comment>
<dbReference type="GO" id="GO:0000166">
    <property type="term" value="F:nucleotide binding"/>
    <property type="evidence" value="ECO:0007669"/>
    <property type="project" value="UniProtKB-KW"/>
</dbReference>
<name>A0A8T0FY42_ARGBR</name>
<dbReference type="PANTHER" id="PTHR12395:SF9">
    <property type="entry name" value="DECAPPING AND EXORIBONUCLEASE PROTEIN"/>
    <property type="match status" value="1"/>
</dbReference>
<proteinExistence type="inferred from homology"/>
<dbReference type="AlphaFoldDB" id="A0A8T0FY42"/>
<keyword evidence="2" id="KW-0378">Hydrolase</keyword>
<dbReference type="Pfam" id="PF08652">
    <property type="entry name" value="RAI1"/>
    <property type="match status" value="1"/>
</dbReference>
<evidence type="ECO:0000313" key="5">
    <source>
        <dbReference type="Proteomes" id="UP000807504"/>
    </source>
</evidence>
<evidence type="ECO:0000256" key="2">
    <source>
        <dbReference type="RuleBase" id="RU367113"/>
    </source>
</evidence>
<comment type="function">
    <text evidence="2">Decapping enzyme for NAD-capped RNAs: specifically hydrolyzes the nicotinamide adenine dinucleotide (NAD) cap from a subset of RNAs by removing the entire NAD moiety from the 5'-end of an NAD-capped RNA.</text>
</comment>
<reference evidence="4" key="2">
    <citation type="submission" date="2020-06" db="EMBL/GenBank/DDBJ databases">
        <authorList>
            <person name="Sheffer M."/>
        </authorList>
    </citation>
    <scope>NUCLEOTIDE SEQUENCE</scope>
</reference>
<dbReference type="GO" id="GO:0005634">
    <property type="term" value="C:nucleus"/>
    <property type="evidence" value="ECO:0007669"/>
    <property type="project" value="UniProtKB-SubCell"/>
</dbReference>
<comment type="cofactor">
    <cofactor evidence="2">
        <name>a divalent metal cation</name>
        <dbReference type="ChEBI" id="CHEBI:60240"/>
    </cofactor>
</comment>
<dbReference type="EMBL" id="JABXBU010000001">
    <property type="protein sequence ID" value="KAF8795961.1"/>
    <property type="molecule type" value="Genomic_DNA"/>
</dbReference>
<dbReference type="EC" id="3.6.1.-" evidence="2"/>
<dbReference type="OMA" id="CLNFCDK"/>
<accession>A0A8T0FY42</accession>
<dbReference type="PANTHER" id="PTHR12395">
    <property type="entry name" value="DOM-3 RELATED"/>
    <property type="match status" value="1"/>
</dbReference>
<organism evidence="4 5">
    <name type="scientific">Argiope bruennichi</name>
    <name type="common">Wasp spider</name>
    <name type="synonym">Aranea bruennichi</name>
    <dbReference type="NCBI Taxonomy" id="94029"/>
    <lineage>
        <taxon>Eukaryota</taxon>
        <taxon>Metazoa</taxon>
        <taxon>Ecdysozoa</taxon>
        <taxon>Arthropoda</taxon>
        <taxon>Chelicerata</taxon>
        <taxon>Arachnida</taxon>
        <taxon>Araneae</taxon>
        <taxon>Araneomorphae</taxon>
        <taxon>Entelegynae</taxon>
        <taxon>Araneoidea</taxon>
        <taxon>Araneidae</taxon>
        <taxon>Argiope</taxon>
    </lineage>
</organism>
<dbReference type="GO" id="GO:0000956">
    <property type="term" value="P:nuclear-transcribed mRNA catabolic process"/>
    <property type="evidence" value="ECO:0007669"/>
    <property type="project" value="TreeGrafter"/>
</dbReference>
<gene>
    <name evidence="4" type="ORF">HNY73_000400</name>
</gene>
<sequence length="381" mass="44279">MTTIFFSCIDSEEIDPQESPFQPRDGQNIPLFGKPKEIGHFSIDARRKIHFDKSQMKYLIPLLKMRGLYLDLNVNFSTDVSHNYVAISKMYQTLYWLKHHKHVLKPRLTETSMNASNIDFVTGRGTLALISCTPYIKECFRNQWEVCASKYNGIIYFALIDSDTDIAENENASEQQQRFQSWGYKFEQYITTDHIDGDPDLSSTTHQLEEYCVILKSVLNKHNLLYKAEMDAVIPYRKIIDGNGDTSCYTEIKTSRIRTTAVGEYHFHKYKTILWWAQSFFAGISEVVCGNRTNHGIVKSIDVYRVSSFPEEAGGLWSPDVCLNFCDKFLTYLKRIVIEDDYNVVYKLSYKSGDIIYCSKLVNPENRYKIIPDWYVKAEEE</sequence>
<keyword evidence="2" id="KW-0540">Nuclease</keyword>
<dbReference type="GO" id="GO:0110155">
    <property type="term" value="P:NAD-cap decapping"/>
    <property type="evidence" value="ECO:0007669"/>
    <property type="project" value="TreeGrafter"/>
</dbReference>
<dbReference type="GO" id="GO:0046872">
    <property type="term" value="F:metal ion binding"/>
    <property type="evidence" value="ECO:0007669"/>
    <property type="project" value="UniProtKB-KW"/>
</dbReference>
<keyword evidence="2" id="KW-0694">RNA-binding</keyword>
<keyword evidence="2" id="KW-0539">Nucleus</keyword>
<keyword evidence="2" id="KW-0479">Metal-binding</keyword>
<protein>
    <recommendedName>
        <fullName evidence="2">Decapping nuclease</fullName>
        <ecNumber evidence="2">3.6.1.-</ecNumber>
    </recommendedName>
</protein>
<comment type="subcellular location">
    <subcellularLocation>
        <location evidence="2">Nucleus</location>
    </subcellularLocation>
</comment>
<dbReference type="GO" id="GO:0004518">
    <property type="term" value="F:nuclease activity"/>
    <property type="evidence" value="ECO:0007669"/>
    <property type="project" value="UniProtKB-KW"/>
</dbReference>
<feature type="domain" description="RAI1-like" evidence="3">
    <location>
        <begin position="34"/>
        <end position="376"/>
    </location>
</feature>
<dbReference type="InterPro" id="IPR013961">
    <property type="entry name" value="RAI1"/>
</dbReference>
<dbReference type="GO" id="GO:0034353">
    <property type="term" value="F:mRNA 5'-diphosphatase activity"/>
    <property type="evidence" value="ECO:0007669"/>
    <property type="project" value="TreeGrafter"/>
</dbReference>